<dbReference type="InterPro" id="IPR027417">
    <property type="entry name" value="P-loop_NTPase"/>
</dbReference>
<evidence type="ECO:0000256" key="1">
    <source>
        <dbReference type="PROSITE-ProRule" id="PRU00782"/>
    </source>
</evidence>
<reference evidence="5 6" key="1">
    <citation type="journal article" date="2021" name="Environ. Microbiol.">
        <title>Gene family expansions and transcriptome signatures uncover fungal adaptations to wood decay.</title>
        <authorList>
            <person name="Hage H."/>
            <person name="Miyauchi S."/>
            <person name="Viragh M."/>
            <person name="Drula E."/>
            <person name="Min B."/>
            <person name="Chaduli D."/>
            <person name="Navarro D."/>
            <person name="Favel A."/>
            <person name="Norest M."/>
            <person name="Lesage-Meessen L."/>
            <person name="Balint B."/>
            <person name="Merenyi Z."/>
            <person name="de Eugenio L."/>
            <person name="Morin E."/>
            <person name="Martinez A.T."/>
            <person name="Baldrian P."/>
            <person name="Stursova M."/>
            <person name="Martinez M.J."/>
            <person name="Novotny C."/>
            <person name="Magnuson J.K."/>
            <person name="Spatafora J.W."/>
            <person name="Maurice S."/>
            <person name="Pangilinan J."/>
            <person name="Andreopoulos W."/>
            <person name="LaButti K."/>
            <person name="Hundley H."/>
            <person name="Na H."/>
            <person name="Kuo A."/>
            <person name="Barry K."/>
            <person name="Lipzen A."/>
            <person name="Henrissat B."/>
            <person name="Riley R."/>
            <person name="Ahrendt S."/>
            <person name="Nagy L.G."/>
            <person name="Grigoriev I.V."/>
            <person name="Martin F."/>
            <person name="Rosso M.N."/>
        </authorList>
    </citation>
    <scope>NUCLEOTIDE SEQUENCE [LARGE SCALE GENOMIC DNA]</scope>
    <source>
        <strain evidence="5 6">CIRM-BRFM 1785</strain>
    </source>
</reference>
<proteinExistence type="inferred from homology"/>
<feature type="domain" description="DEK-C" evidence="4">
    <location>
        <begin position="67"/>
        <end position="122"/>
    </location>
</feature>
<sequence length="126" mass="13910">MVEAFTKRWGNHSSVKACSIDRTGFPTFTVNHFAGPVTHSSESFLERNLEALNPDFVSLLRGTSAGEGPPADGSGSSNPFVRSLDLATTTKREIRTKLEQRFWMDLSARKRVVNEAIDRVLLSRAG</sequence>
<dbReference type="Proteomes" id="UP000814176">
    <property type="component" value="Unassembled WGS sequence"/>
</dbReference>
<organism evidence="5 6">
    <name type="scientific">Rhodofomes roseus</name>
    <dbReference type="NCBI Taxonomy" id="34475"/>
    <lineage>
        <taxon>Eukaryota</taxon>
        <taxon>Fungi</taxon>
        <taxon>Dikarya</taxon>
        <taxon>Basidiomycota</taxon>
        <taxon>Agaricomycotina</taxon>
        <taxon>Agaricomycetes</taxon>
        <taxon>Polyporales</taxon>
        <taxon>Rhodofomes</taxon>
    </lineage>
</organism>
<evidence type="ECO:0000313" key="6">
    <source>
        <dbReference type="Proteomes" id="UP000814176"/>
    </source>
</evidence>
<protein>
    <submittedName>
        <fullName evidence="5">Uncharacterized protein</fullName>
    </submittedName>
</protein>
<keyword evidence="1" id="KW-0505">Motor protein</keyword>
<accession>A0ABQ8JY81</accession>
<dbReference type="EMBL" id="JADCUA010000041">
    <property type="protein sequence ID" value="KAH9829212.1"/>
    <property type="molecule type" value="Genomic_DNA"/>
</dbReference>
<evidence type="ECO:0000256" key="2">
    <source>
        <dbReference type="SAM" id="MobiDB-lite"/>
    </source>
</evidence>
<gene>
    <name evidence="5" type="ORF">C8Q71DRAFT_791047</name>
</gene>
<feature type="domain" description="Myosin motor" evidence="3">
    <location>
        <begin position="1"/>
        <end position="126"/>
    </location>
</feature>
<dbReference type="RefSeq" id="XP_047772706.1">
    <property type="nucleotide sequence ID" value="XM_047925337.1"/>
</dbReference>
<dbReference type="PROSITE" id="PS51998">
    <property type="entry name" value="DEK_C"/>
    <property type="match status" value="1"/>
</dbReference>
<evidence type="ECO:0000259" key="4">
    <source>
        <dbReference type="PROSITE" id="PS51998"/>
    </source>
</evidence>
<dbReference type="InterPro" id="IPR001609">
    <property type="entry name" value="Myosin_head_motor_dom-like"/>
</dbReference>
<dbReference type="InterPro" id="IPR014876">
    <property type="entry name" value="DEK_C"/>
</dbReference>
<dbReference type="SUPFAM" id="SSF109715">
    <property type="entry name" value="DEK C-terminal domain"/>
    <property type="match status" value="1"/>
</dbReference>
<dbReference type="Pfam" id="PF08766">
    <property type="entry name" value="DEK_C"/>
    <property type="match status" value="1"/>
</dbReference>
<comment type="caution">
    <text evidence="5">The sequence shown here is derived from an EMBL/GenBank/DDBJ whole genome shotgun (WGS) entry which is preliminary data.</text>
</comment>
<dbReference type="SUPFAM" id="SSF52540">
    <property type="entry name" value="P-loop containing nucleoside triphosphate hydrolases"/>
    <property type="match status" value="1"/>
</dbReference>
<keyword evidence="1" id="KW-0518">Myosin</keyword>
<comment type="similarity">
    <text evidence="1">Belongs to the TRAFAC class myosin-kinesin ATPase superfamily. Myosin family.</text>
</comment>
<feature type="region of interest" description="Disordered" evidence="2">
    <location>
        <begin position="61"/>
        <end position="82"/>
    </location>
</feature>
<keyword evidence="1" id="KW-0009">Actin-binding</keyword>
<comment type="caution">
    <text evidence="1">Lacks conserved residue(s) required for the propagation of feature annotation.</text>
</comment>
<dbReference type="Gene3D" id="1.10.10.60">
    <property type="entry name" value="Homeodomain-like"/>
    <property type="match status" value="1"/>
</dbReference>
<evidence type="ECO:0000313" key="5">
    <source>
        <dbReference type="EMBL" id="KAH9829212.1"/>
    </source>
</evidence>
<keyword evidence="6" id="KW-1185">Reference proteome</keyword>
<dbReference type="Gene3D" id="1.20.58.530">
    <property type="match status" value="1"/>
</dbReference>
<dbReference type="GeneID" id="72006069"/>
<evidence type="ECO:0000259" key="3">
    <source>
        <dbReference type="PROSITE" id="PS51456"/>
    </source>
</evidence>
<name>A0ABQ8JY81_9APHY</name>
<dbReference type="PROSITE" id="PS51456">
    <property type="entry name" value="MYOSIN_MOTOR"/>
    <property type="match status" value="1"/>
</dbReference>